<dbReference type="GO" id="GO:0003885">
    <property type="term" value="F:D-arabinono-1,4-lactone oxidase activity"/>
    <property type="evidence" value="ECO:0007669"/>
    <property type="project" value="InterPro"/>
</dbReference>
<keyword evidence="5" id="KW-1185">Reference proteome</keyword>
<proteinExistence type="predicted"/>
<gene>
    <name evidence="4" type="ORF">SARC_03676</name>
</gene>
<dbReference type="PROSITE" id="PS51387">
    <property type="entry name" value="FAD_PCMH"/>
    <property type="match status" value="1"/>
</dbReference>
<dbReference type="GO" id="GO:0016020">
    <property type="term" value="C:membrane"/>
    <property type="evidence" value="ECO:0007669"/>
    <property type="project" value="InterPro"/>
</dbReference>
<dbReference type="RefSeq" id="XP_014157985.1">
    <property type="nucleotide sequence ID" value="XM_014302510.1"/>
</dbReference>
<dbReference type="InterPro" id="IPR036318">
    <property type="entry name" value="FAD-bd_PCMH-like_sf"/>
</dbReference>
<dbReference type="Gene3D" id="3.30.465.10">
    <property type="match status" value="1"/>
</dbReference>
<feature type="signal peptide" evidence="2">
    <location>
        <begin position="1"/>
        <end position="16"/>
    </location>
</feature>
<evidence type="ECO:0000313" key="5">
    <source>
        <dbReference type="Proteomes" id="UP000054560"/>
    </source>
</evidence>
<dbReference type="STRING" id="667725.A0A0L0G7A5"/>
<dbReference type="SUPFAM" id="SSF56176">
    <property type="entry name" value="FAD-binding/transporter-associated domain-like"/>
    <property type="match status" value="1"/>
</dbReference>
<dbReference type="InterPro" id="IPR010031">
    <property type="entry name" value="FAD_lactone_oxidase-like"/>
</dbReference>
<name>A0A0L0G7A5_9EUKA</name>
<dbReference type="Gene3D" id="3.30.70.2520">
    <property type="match status" value="1"/>
</dbReference>
<sequence>MVSVLVWGLYLSAACAVTVCDASITPRTQVNSQERLVTPQTNTSVNFDDILYPIRGRVFRDWDQRHVCYPAEFYYPRSVDDIVAIVKENNNANAHRQIKVVGAGHSFSPIMIADDRNAIMMSLDKVNKFLSPTMEAMDEYTEGDQLVTVESGMRLWELNENLIHLGLAMENLGAITEQSVAGAFSTSTHGTGGSLGSLATAVRGIKFVSANGTLVSASIDSNPELFHAVVVGLGAIGVVVEVTLKVQPAYKLYRSQTKWDLDELIHELPVLLQRYERLQWYWTPYVSGENAVLLTREATDKAIEPAGMGCWNGTKVVTPTCVDISNRVLSRDGRAGTLFTEMEQFIPIAHCMDALNDFRAFQEMPEVVAAYNPKDKLFTGVRYVAADKHWMSMMYESDICVISFIAWGNTHESGDSNVFKFYAQELERISHRYGGRPHWGKMNWGTRAYFRTVYPRLDDFVQLQRSMDPNGIFMNQYLRERLH</sequence>
<dbReference type="InterPro" id="IPR006094">
    <property type="entry name" value="Oxid_FAD_bind_N"/>
</dbReference>
<dbReference type="GeneID" id="25904180"/>
<dbReference type="OrthoDB" id="73644at2759"/>
<evidence type="ECO:0000313" key="4">
    <source>
        <dbReference type="EMBL" id="KNC84083.1"/>
    </source>
</evidence>
<reference evidence="4 5" key="1">
    <citation type="submission" date="2011-02" db="EMBL/GenBank/DDBJ databases">
        <title>The Genome Sequence of Sphaeroforma arctica JP610.</title>
        <authorList>
            <consortium name="The Broad Institute Genome Sequencing Platform"/>
            <person name="Russ C."/>
            <person name="Cuomo C."/>
            <person name="Young S.K."/>
            <person name="Zeng Q."/>
            <person name="Gargeya S."/>
            <person name="Alvarado L."/>
            <person name="Berlin A."/>
            <person name="Chapman S.B."/>
            <person name="Chen Z."/>
            <person name="Freedman E."/>
            <person name="Gellesch M."/>
            <person name="Goldberg J."/>
            <person name="Griggs A."/>
            <person name="Gujja S."/>
            <person name="Heilman E."/>
            <person name="Heiman D."/>
            <person name="Howarth C."/>
            <person name="Mehta T."/>
            <person name="Neiman D."/>
            <person name="Pearson M."/>
            <person name="Roberts A."/>
            <person name="Saif S."/>
            <person name="Shea T."/>
            <person name="Shenoy N."/>
            <person name="Sisk P."/>
            <person name="Stolte C."/>
            <person name="Sykes S."/>
            <person name="White J."/>
            <person name="Yandava C."/>
            <person name="Burger G."/>
            <person name="Gray M.W."/>
            <person name="Holland P.W.H."/>
            <person name="King N."/>
            <person name="Lang F.B.F."/>
            <person name="Roger A.J."/>
            <person name="Ruiz-Trillo I."/>
            <person name="Haas B."/>
            <person name="Nusbaum C."/>
            <person name="Birren B."/>
        </authorList>
    </citation>
    <scope>NUCLEOTIDE SEQUENCE [LARGE SCALE GENOMIC DNA]</scope>
    <source>
        <strain evidence="4 5">JP610</strain>
    </source>
</reference>
<dbReference type="PANTHER" id="PTHR43762">
    <property type="entry name" value="L-GULONOLACTONE OXIDASE"/>
    <property type="match status" value="1"/>
</dbReference>
<keyword evidence="2" id="KW-0732">Signal</keyword>
<dbReference type="InterPro" id="IPR016166">
    <property type="entry name" value="FAD-bd_PCMH"/>
</dbReference>
<dbReference type="Gene3D" id="3.30.43.10">
    <property type="entry name" value="Uridine Diphospho-n-acetylenolpyruvylglucosamine Reductase, domain 2"/>
    <property type="match status" value="1"/>
</dbReference>
<dbReference type="InterPro" id="IPR016167">
    <property type="entry name" value="FAD-bd_PCMH_sub1"/>
</dbReference>
<dbReference type="Pfam" id="PF01565">
    <property type="entry name" value="FAD_binding_4"/>
    <property type="match status" value="1"/>
</dbReference>
<dbReference type="Gene3D" id="1.10.45.10">
    <property type="entry name" value="Vanillyl-alcohol Oxidase, Chain A, domain 4"/>
    <property type="match status" value="1"/>
</dbReference>
<dbReference type="Pfam" id="PF04030">
    <property type="entry name" value="ALO"/>
    <property type="match status" value="1"/>
</dbReference>
<feature type="domain" description="FAD-binding PCMH-type" evidence="3">
    <location>
        <begin position="66"/>
        <end position="249"/>
    </location>
</feature>
<evidence type="ECO:0000256" key="1">
    <source>
        <dbReference type="ARBA" id="ARBA00023002"/>
    </source>
</evidence>
<evidence type="ECO:0000256" key="2">
    <source>
        <dbReference type="SAM" id="SignalP"/>
    </source>
</evidence>
<dbReference type="InterPro" id="IPR016169">
    <property type="entry name" value="FAD-bd_PCMH_sub2"/>
</dbReference>
<dbReference type="AlphaFoldDB" id="A0A0L0G7A5"/>
<dbReference type="EMBL" id="KQ241789">
    <property type="protein sequence ID" value="KNC84083.1"/>
    <property type="molecule type" value="Genomic_DNA"/>
</dbReference>
<dbReference type="eggNOG" id="KOG4730">
    <property type="taxonomic scope" value="Eukaryota"/>
</dbReference>
<dbReference type="InterPro" id="IPR016171">
    <property type="entry name" value="Vanillyl_alc_oxidase_C-sub2"/>
</dbReference>
<dbReference type="PIRSF" id="PIRSF000136">
    <property type="entry name" value="LGO_GLO"/>
    <property type="match status" value="1"/>
</dbReference>
<dbReference type="Proteomes" id="UP000054560">
    <property type="component" value="Unassembled WGS sequence"/>
</dbReference>
<accession>A0A0L0G7A5</accession>
<dbReference type="InterPro" id="IPR007173">
    <property type="entry name" value="ALO_C"/>
</dbReference>
<keyword evidence="1" id="KW-0560">Oxidoreductase</keyword>
<feature type="chain" id="PRO_5005539076" description="FAD-binding PCMH-type domain-containing protein" evidence="2">
    <location>
        <begin position="17"/>
        <end position="483"/>
    </location>
</feature>
<organism evidence="4 5">
    <name type="scientific">Sphaeroforma arctica JP610</name>
    <dbReference type="NCBI Taxonomy" id="667725"/>
    <lineage>
        <taxon>Eukaryota</taxon>
        <taxon>Ichthyosporea</taxon>
        <taxon>Ichthyophonida</taxon>
        <taxon>Sphaeroforma</taxon>
    </lineage>
</organism>
<dbReference type="GO" id="GO:0071949">
    <property type="term" value="F:FAD binding"/>
    <property type="evidence" value="ECO:0007669"/>
    <property type="project" value="InterPro"/>
</dbReference>
<dbReference type="PANTHER" id="PTHR43762:SF1">
    <property type="entry name" value="D-ARABINONO-1,4-LACTONE OXIDASE"/>
    <property type="match status" value="1"/>
</dbReference>
<protein>
    <recommendedName>
        <fullName evidence="3">FAD-binding PCMH-type domain-containing protein</fullName>
    </recommendedName>
</protein>
<evidence type="ECO:0000259" key="3">
    <source>
        <dbReference type="PROSITE" id="PS51387"/>
    </source>
</evidence>